<dbReference type="SUPFAM" id="SSF75553">
    <property type="entry name" value="Smc hinge domain"/>
    <property type="match status" value="1"/>
</dbReference>
<protein>
    <recommendedName>
        <fullName evidence="4">SMC hinge domain-containing protein</fullName>
    </recommendedName>
</protein>
<feature type="coiled-coil region" evidence="2">
    <location>
        <begin position="685"/>
        <end position="789"/>
    </location>
</feature>
<accession>A0A7R9B3N9</accession>
<dbReference type="AlphaFoldDB" id="A0A7R9B3N9"/>
<keyword evidence="1 2" id="KW-0175">Coiled coil</keyword>
<dbReference type="PANTHER" id="PTHR43977">
    <property type="entry name" value="STRUCTURAL MAINTENANCE OF CHROMOSOMES PROTEIN 3"/>
    <property type="match status" value="1"/>
</dbReference>
<dbReference type="FunFam" id="1.20.1060.20:FF:000005">
    <property type="entry name" value="Structural maintenance of chromosomes 2"/>
    <property type="match status" value="1"/>
</dbReference>
<feature type="coiled-coil region" evidence="2">
    <location>
        <begin position="84"/>
        <end position="146"/>
    </location>
</feature>
<dbReference type="Gene3D" id="3.40.50.300">
    <property type="entry name" value="P-loop containing nucleotide triphosphate hydrolases"/>
    <property type="match status" value="1"/>
</dbReference>
<evidence type="ECO:0000256" key="2">
    <source>
        <dbReference type="SAM" id="Coils"/>
    </source>
</evidence>
<name>A0A7R9B3N9_TIMSH</name>
<evidence type="ECO:0000259" key="4">
    <source>
        <dbReference type="SMART" id="SM00968"/>
    </source>
</evidence>
<reference evidence="5" key="1">
    <citation type="submission" date="2020-11" db="EMBL/GenBank/DDBJ databases">
        <authorList>
            <person name="Tran Van P."/>
        </authorList>
    </citation>
    <scope>NUCLEOTIDE SEQUENCE</scope>
</reference>
<dbReference type="EMBL" id="OC004490">
    <property type="protein sequence ID" value="CAD7264534.1"/>
    <property type="molecule type" value="Genomic_DNA"/>
</dbReference>
<dbReference type="Gene3D" id="3.30.70.1620">
    <property type="match status" value="1"/>
</dbReference>
<dbReference type="Pfam" id="PF06470">
    <property type="entry name" value="SMC_hinge"/>
    <property type="match status" value="1"/>
</dbReference>
<feature type="coiled-coil region" evidence="2">
    <location>
        <begin position="286"/>
        <end position="313"/>
    </location>
</feature>
<dbReference type="InterPro" id="IPR010935">
    <property type="entry name" value="SMC_hinge"/>
</dbReference>
<dbReference type="InterPro" id="IPR036277">
    <property type="entry name" value="SMC_hinge_sf"/>
</dbReference>
<evidence type="ECO:0000313" key="5">
    <source>
        <dbReference type="EMBL" id="CAD7264534.1"/>
    </source>
</evidence>
<feature type="coiled-coil region" evidence="2">
    <location>
        <begin position="549"/>
        <end position="622"/>
    </location>
</feature>
<feature type="coiled-coil region" evidence="2">
    <location>
        <begin position="871"/>
        <end position="898"/>
    </location>
</feature>
<organism evidence="5">
    <name type="scientific">Timema shepardi</name>
    <name type="common">Walking stick</name>
    <dbReference type="NCBI Taxonomy" id="629360"/>
    <lineage>
        <taxon>Eukaryota</taxon>
        <taxon>Metazoa</taxon>
        <taxon>Ecdysozoa</taxon>
        <taxon>Arthropoda</taxon>
        <taxon>Hexapoda</taxon>
        <taxon>Insecta</taxon>
        <taxon>Pterygota</taxon>
        <taxon>Neoptera</taxon>
        <taxon>Polyneoptera</taxon>
        <taxon>Phasmatodea</taxon>
        <taxon>Timematodea</taxon>
        <taxon>Timematoidea</taxon>
        <taxon>Timematidae</taxon>
        <taxon>Timema</taxon>
    </lineage>
</organism>
<evidence type="ECO:0000256" key="1">
    <source>
        <dbReference type="ARBA" id="ARBA00023054"/>
    </source>
</evidence>
<dbReference type="GO" id="GO:0051276">
    <property type="term" value="P:chromosome organization"/>
    <property type="evidence" value="ECO:0007669"/>
    <property type="project" value="InterPro"/>
</dbReference>
<gene>
    <name evidence="5" type="ORF">TSIB3V08_LOCUS8584</name>
</gene>
<dbReference type="GO" id="GO:0005524">
    <property type="term" value="F:ATP binding"/>
    <property type="evidence" value="ECO:0007669"/>
    <property type="project" value="InterPro"/>
</dbReference>
<dbReference type="SMART" id="SM00968">
    <property type="entry name" value="SMC_hinge"/>
    <property type="match status" value="1"/>
</dbReference>
<dbReference type="Pfam" id="PF02463">
    <property type="entry name" value="SMC_N"/>
    <property type="match status" value="1"/>
</dbReference>
<dbReference type="GO" id="GO:0005694">
    <property type="term" value="C:chromosome"/>
    <property type="evidence" value="ECO:0007669"/>
    <property type="project" value="InterPro"/>
</dbReference>
<evidence type="ECO:0000256" key="3">
    <source>
        <dbReference type="SAM" id="MobiDB-lite"/>
    </source>
</evidence>
<dbReference type="InterPro" id="IPR003395">
    <property type="entry name" value="RecF/RecN/SMC_N"/>
</dbReference>
<dbReference type="Gene3D" id="1.20.1060.20">
    <property type="match status" value="1"/>
</dbReference>
<dbReference type="InterPro" id="IPR027417">
    <property type="entry name" value="P-loop_NTPase"/>
</dbReference>
<feature type="region of interest" description="Disordered" evidence="3">
    <location>
        <begin position="224"/>
        <end position="246"/>
    </location>
</feature>
<sequence length="1059" mass="120961">MMVEILYYYNLVDTLYYYNLVDILYYYILDEAALASKESELRKVQGLFDKLKSAQEEDKVALEAAQRKFQAVSSGLLSADDGTNATLEDQLMNAKQAVAQAQTEKKQAEMQLAPCQKELREKEQEMKKTSSNYEGDRQKLENMERELKTLEYYDRNVKKLWEKCTFTPPKQCQDIIPNWGQLSSEEKTKYGSAARKKRKYIYFDRLPFLELFAKILGIESSIPGEPHLPDDSSTPGPNTMPPTPASFTKVKAKVDKDILAALQMSHCPLTANIKELSKLNYKDGHIEDLQEQKRRLSQEIRSLRYQLDNSKSRNPHLNFVYRDPENNFNRASVKGLVCRLVKVKQPHTARALEVAAGGKLYNVIVDTEVTSKKLLKRGQLQRRTTIIPLNKISGHSMNQNTIRTAEQLVGKDNVQPALSLIEYDRELRPAMEWIFGQVFICRDMATARKVTFHERIMKKSVTLDGDSVDPGGTLSGGAAAKGPNVFEEVNKLKEPEEALARKELELAVVDQEIINLARVAERFNSLKERLDLRKHEVELVRQKLQQTSHHRYQEEVDNLKESIAKLGKKVVECTNTVAGNQHKVNDLEAKLKNVKALKETQLQTAKNEMVRLEKKAEESSKQWKQREQAYTAHQSHHFILGKEAVENEKLGGSTYGRTTQDDGGQHTGCEAAIIGIPKKISSEDFESLNLEIKELQTSIETSRSQIVALEEKLVELKAQTDQNQEDLDKAKTEVLEIKEVIKKQKELINHQNKEIQLKIQKKDKLVKNSSEYELEIKKMEYEITKLRNESDNSHHKGKQLSEKYEWIEREKAYFGKPNGMYDFAENNPEEAGKRIQKLKENLEKMGRTLNMRALANLVTVEDQYQDLLKKKKIVETDREKLVNVIDELDERKKVALREACKKVNQDFGSIFSVLLPGAKACLRPLEGKDVLEGLEAIVNFEAYNFLVKVGFGDVWKESLGELSGGQRSLVALSLILAMLLFKPAPLYILDEVDAALDLSHTQNIGNMLRSHFRHSQDGMFNNANVLFRTKFVDGMSTVQRSVQHVVPRPLSSLDNKRNH</sequence>
<feature type="domain" description="SMC hinge" evidence="4">
    <location>
        <begin position="331"/>
        <end position="451"/>
    </location>
</feature>
<dbReference type="SUPFAM" id="SSF52540">
    <property type="entry name" value="P-loop containing nucleoside triphosphate hydrolases"/>
    <property type="match status" value="1"/>
</dbReference>
<proteinExistence type="predicted"/>